<organism evidence="2 3">
    <name type="scientific">Phanerochaete sordida</name>
    <dbReference type="NCBI Taxonomy" id="48140"/>
    <lineage>
        <taxon>Eukaryota</taxon>
        <taxon>Fungi</taxon>
        <taxon>Dikarya</taxon>
        <taxon>Basidiomycota</taxon>
        <taxon>Agaricomycotina</taxon>
        <taxon>Agaricomycetes</taxon>
        <taxon>Polyporales</taxon>
        <taxon>Phanerochaetaceae</taxon>
        <taxon>Phanerochaete</taxon>
    </lineage>
</organism>
<comment type="caution">
    <text evidence="2">The sequence shown here is derived from an EMBL/GenBank/DDBJ whole genome shotgun (WGS) entry which is preliminary data.</text>
</comment>
<accession>A0A9P3LMD2</accession>
<evidence type="ECO:0000313" key="2">
    <source>
        <dbReference type="EMBL" id="GJE99237.1"/>
    </source>
</evidence>
<evidence type="ECO:0000256" key="1">
    <source>
        <dbReference type="SAM" id="MobiDB-lite"/>
    </source>
</evidence>
<dbReference type="AlphaFoldDB" id="A0A9P3LMD2"/>
<keyword evidence="3" id="KW-1185">Reference proteome</keyword>
<name>A0A9P3LMD2_9APHY</name>
<reference evidence="2 3" key="1">
    <citation type="submission" date="2021-08" db="EMBL/GenBank/DDBJ databases">
        <title>Draft Genome Sequence of Phanerochaete sordida strain YK-624.</title>
        <authorList>
            <person name="Mori T."/>
            <person name="Dohra H."/>
            <person name="Suzuki T."/>
            <person name="Kawagishi H."/>
            <person name="Hirai H."/>
        </authorList>
    </citation>
    <scope>NUCLEOTIDE SEQUENCE [LARGE SCALE GENOMIC DNA]</scope>
    <source>
        <strain evidence="2 3">YK-624</strain>
    </source>
</reference>
<sequence length="71" mass="7440">MGMREAVAKSATIPTRLAARRGVTRAVLRGGERAGSAVRDTARLGTRAGAVVRRHTNGRSQAGSRARGERG</sequence>
<feature type="region of interest" description="Disordered" evidence="1">
    <location>
        <begin position="45"/>
        <end position="71"/>
    </location>
</feature>
<proteinExistence type="predicted"/>
<dbReference type="EMBL" id="BPQB01000104">
    <property type="protein sequence ID" value="GJE99237.1"/>
    <property type="molecule type" value="Genomic_DNA"/>
</dbReference>
<evidence type="ECO:0000313" key="3">
    <source>
        <dbReference type="Proteomes" id="UP000703269"/>
    </source>
</evidence>
<gene>
    <name evidence="2" type="ORF">PsYK624_154870</name>
</gene>
<dbReference type="Proteomes" id="UP000703269">
    <property type="component" value="Unassembled WGS sequence"/>
</dbReference>
<protein>
    <submittedName>
        <fullName evidence="2">Uncharacterized protein</fullName>
    </submittedName>
</protein>